<name>A0A0B7FHU3_THACB</name>
<accession>A0A0B7FHU3</accession>
<dbReference type="InterPro" id="IPR027417">
    <property type="entry name" value="P-loop_NTPase"/>
</dbReference>
<dbReference type="InterPro" id="IPR017871">
    <property type="entry name" value="ABC_transporter-like_CS"/>
</dbReference>
<dbReference type="EMBL" id="LN679102">
    <property type="protein sequence ID" value="CEL57541.1"/>
    <property type="molecule type" value="Genomic_DNA"/>
</dbReference>
<dbReference type="InterPro" id="IPR003593">
    <property type="entry name" value="AAA+_ATPase"/>
</dbReference>
<dbReference type="InterPro" id="IPR039421">
    <property type="entry name" value="Type_1_exporter"/>
</dbReference>
<organism evidence="10 11">
    <name type="scientific">Thanatephorus cucumeris (strain AG1-IB / isolate 7/3/14)</name>
    <name type="common">Lettuce bottom rot fungus</name>
    <name type="synonym">Rhizoctonia solani</name>
    <dbReference type="NCBI Taxonomy" id="1108050"/>
    <lineage>
        <taxon>Eukaryota</taxon>
        <taxon>Fungi</taxon>
        <taxon>Dikarya</taxon>
        <taxon>Basidiomycota</taxon>
        <taxon>Agaricomycotina</taxon>
        <taxon>Agaricomycetes</taxon>
        <taxon>Cantharellales</taxon>
        <taxon>Ceratobasidiaceae</taxon>
        <taxon>Rhizoctonia</taxon>
        <taxon>Rhizoctonia solani AG-1</taxon>
    </lineage>
</organism>
<dbReference type="InterPro" id="IPR036640">
    <property type="entry name" value="ABC1_TM_sf"/>
</dbReference>
<evidence type="ECO:0000313" key="11">
    <source>
        <dbReference type="Proteomes" id="UP000059188"/>
    </source>
</evidence>
<evidence type="ECO:0000256" key="6">
    <source>
        <dbReference type="ARBA" id="ARBA00023136"/>
    </source>
</evidence>
<dbReference type="SUPFAM" id="SSF90123">
    <property type="entry name" value="ABC transporter transmembrane region"/>
    <property type="match status" value="1"/>
</dbReference>
<dbReference type="PROSITE" id="PS50893">
    <property type="entry name" value="ABC_TRANSPORTER_2"/>
    <property type="match status" value="1"/>
</dbReference>
<dbReference type="GO" id="GO:0016887">
    <property type="term" value="F:ATP hydrolysis activity"/>
    <property type="evidence" value="ECO:0007669"/>
    <property type="project" value="InterPro"/>
</dbReference>
<dbReference type="SUPFAM" id="SSF52540">
    <property type="entry name" value="P-loop containing nucleoside triphosphate hydrolases"/>
    <property type="match status" value="1"/>
</dbReference>
<evidence type="ECO:0000256" key="1">
    <source>
        <dbReference type="ARBA" id="ARBA00004141"/>
    </source>
</evidence>
<dbReference type="AlphaFoldDB" id="A0A0B7FHU3"/>
<sequence length="767" mass="85009">MESESQLRFRGPPPGAPPGPTPDMNKSDVPLPPLGPALVLPDNSVGSLSPFPPGSSPDTPSSPTAGQGFDPTNPATSKHVNLGVWDYYEERAPKLNRVPIVKIYRRVTQGLSGAPFAWRLMKDVIQLAPVLVSVYLACMALSAIMPAVTLYYSSRIFQVIKDAVEKRDVDSSLLIKIAVARGLATFFQRVCTYAMQRVAPVISLRVRGFFAEYILQAHARLDVPTFDDNEVRSLLETVASDRSGAWEALSDSFTIGSTFLELSAQALVLLGIILESNDSLLLVILSLIGPVTSWWNKPIRRPEGAWIAKMNNEDYVRMQGLKKVATERNHRKELVAGNLQEYITQQYHAARAKVGDNAQDFWEARRYMQTKNAGNPISLAMPLFRDLPQIVFALRAIHTPVSIPLSLAQLDLVQQNVTSFSHQLENFSHIVEGIAYSFQSIESLYSIIDIPNHIPDAPSDALPLTLPLDQKAKGLGIEFRNVSFKYPGTSKYVIKNMSFTIKPGQLCVIVGENGAAKSTSLKLILRLYEVDEGEILIDGRDIRTIPLKSLRQCASVLFQDFSNFPLSIRENIAMGSPLHAEDNARIQEAARLGGASQFIDALPEQMETYLSRPVQDMAGGLGFGQHTLLGRQFNTSKGGWGRKGGKRGGKAQDMEVSGGQQQRLALSRTFMRSNDENVRLWMFDEPSASLDPLAEFNLFERLRDMRGTNTMIFSTHRYGGLTRYADLILCLKDARVAEMGTHDELMGRSGNYAQLYNVQAQAFRQDT</sequence>
<keyword evidence="6 8" id="KW-0472">Membrane</keyword>
<dbReference type="Proteomes" id="UP000059188">
    <property type="component" value="Unassembled WGS sequence"/>
</dbReference>
<proteinExistence type="predicted"/>
<protein>
    <submittedName>
        <fullName evidence="10">Iron-sulfur clusters transporter atm1, mitochondrial</fullName>
    </submittedName>
</protein>
<dbReference type="Gene3D" id="1.20.1560.10">
    <property type="entry name" value="ABC transporter type 1, transmembrane domain"/>
    <property type="match status" value="1"/>
</dbReference>
<dbReference type="Gene3D" id="3.40.50.300">
    <property type="entry name" value="P-loop containing nucleotide triphosphate hydrolases"/>
    <property type="match status" value="1"/>
</dbReference>
<evidence type="ECO:0000256" key="2">
    <source>
        <dbReference type="ARBA" id="ARBA00022692"/>
    </source>
</evidence>
<evidence type="ECO:0000256" key="8">
    <source>
        <dbReference type="SAM" id="Phobius"/>
    </source>
</evidence>
<feature type="domain" description="ABC transporter" evidence="9">
    <location>
        <begin position="477"/>
        <end position="758"/>
    </location>
</feature>
<evidence type="ECO:0000256" key="7">
    <source>
        <dbReference type="SAM" id="MobiDB-lite"/>
    </source>
</evidence>
<keyword evidence="11" id="KW-1185">Reference proteome</keyword>
<dbReference type="PROSITE" id="PS00211">
    <property type="entry name" value="ABC_TRANSPORTER_1"/>
    <property type="match status" value="1"/>
</dbReference>
<keyword evidence="2 8" id="KW-0812">Transmembrane</keyword>
<evidence type="ECO:0000256" key="3">
    <source>
        <dbReference type="ARBA" id="ARBA00022741"/>
    </source>
</evidence>
<dbReference type="GO" id="GO:0005524">
    <property type="term" value="F:ATP binding"/>
    <property type="evidence" value="ECO:0007669"/>
    <property type="project" value="UniProtKB-KW"/>
</dbReference>
<evidence type="ECO:0000259" key="9">
    <source>
        <dbReference type="PROSITE" id="PS50893"/>
    </source>
</evidence>
<reference evidence="10 11" key="1">
    <citation type="submission" date="2014-11" db="EMBL/GenBank/DDBJ databases">
        <authorList>
            <person name="Wibberg Daniel"/>
        </authorList>
    </citation>
    <scope>NUCLEOTIDE SEQUENCE [LARGE SCALE GENOMIC DNA]</scope>
    <source>
        <strain evidence="10">Rhizoctonia solani AG1-IB 7/3/14</strain>
    </source>
</reference>
<dbReference type="GO" id="GO:0015421">
    <property type="term" value="F:ABC-type oligopeptide transporter activity"/>
    <property type="evidence" value="ECO:0007669"/>
    <property type="project" value="TreeGrafter"/>
</dbReference>
<gene>
    <name evidence="10" type="ORF">RSOLAG1IB_02283</name>
</gene>
<keyword evidence="3" id="KW-0547">Nucleotide-binding</keyword>
<feature type="region of interest" description="Disordered" evidence="7">
    <location>
        <begin position="1"/>
        <end position="75"/>
    </location>
</feature>
<feature type="region of interest" description="Disordered" evidence="7">
    <location>
        <begin position="638"/>
        <end position="658"/>
    </location>
</feature>
<evidence type="ECO:0000313" key="10">
    <source>
        <dbReference type="EMBL" id="CEL57541.1"/>
    </source>
</evidence>
<evidence type="ECO:0000256" key="4">
    <source>
        <dbReference type="ARBA" id="ARBA00022840"/>
    </source>
</evidence>
<dbReference type="InterPro" id="IPR003439">
    <property type="entry name" value="ABC_transporter-like_ATP-bd"/>
</dbReference>
<feature type="transmembrane region" description="Helical" evidence="8">
    <location>
        <begin position="127"/>
        <end position="152"/>
    </location>
</feature>
<feature type="compositionally biased region" description="Low complexity" evidence="7">
    <location>
        <begin position="36"/>
        <end position="49"/>
    </location>
</feature>
<comment type="subcellular location">
    <subcellularLocation>
        <location evidence="1">Membrane</location>
        <topology evidence="1">Multi-pass membrane protein</topology>
    </subcellularLocation>
</comment>
<dbReference type="PANTHER" id="PTHR43394:SF1">
    <property type="entry name" value="ATP-BINDING CASSETTE SUB-FAMILY B MEMBER 10, MITOCHONDRIAL"/>
    <property type="match status" value="1"/>
</dbReference>
<dbReference type="PANTHER" id="PTHR43394">
    <property type="entry name" value="ATP-DEPENDENT PERMEASE MDL1, MITOCHONDRIAL"/>
    <property type="match status" value="1"/>
</dbReference>
<keyword evidence="5 8" id="KW-1133">Transmembrane helix</keyword>
<dbReference type="SMART" id="SM00382">
    <property type="entry name" value="AAA"/>
    <property type="match status" value="1"/>
</dbReference>
<evidence type="ECO:0000256" key="5">
    <source>
        <dbReference type="ARBA" id="ARBA00022989"/>
    </source>
</evidence>
<feature type="compositionally biased region" description="Pro residues" evidence="7">
    <location>
        <begin position="11"/>
        <end position="21"/>
    </location>
</feature>
<dbReference type="OrthoDB" id="6500128at2759"/>
<keyword evidence="4" id="KW-0067">ATP-binding</keyword>
<dbReference type="Pfam" id="PF00005">
    <property type="entry name" value="ABC_tran"/>
    <property type="match status" value="1"/>
</dbReference>
<dbReference type="GO" id="GO:0016020">
    <property type="term" value="C:membrane"/>
    <property type="evidence" value="ECO:0007669"/>
    <property type="project" value="UniProtKB-SubCell"/>
</dbReference>
<dbReference type="STRING" id="1108050.A0A0B7FHU3"/>